<protein>
    <submittedName>
        <fullName evidence="1">Uncharacterized protein</fullName>
    </submittedName>
</protein>
<reference evidence="1 2" key="1">
    <citation type="submission" date="2016-11" db="EMBL/GenBank/DDBJ databases">
        <authorList>
            <person name="Varghese N."/>
            <person name="Submissions S."/>
        </authorList>
    </citation>
    <scope>NUCLEOTIDE SEQUENCE [LARGE SCALE GENOMIC DNA]</scope>
    <source>
        <strain evidence="1 2">DSM 20664</strain>
    </source>
</reference>
<accession>A0ABY1JCT0</accession>
<evidence type="ECO:0000313" key="1">
    <source>
        <dbReference type="EMBL" id="SIN66414.1"/>
    </source>
</evidence>
<proteinExistence type="predicted"/>
<organism evidence="1 2">
    <name type="scientific">Acetomicrobium flavidum</name>
    <dbReference type="NCBI Taxonomy" id="49896"/>
    <lineage>
        <taxon>Bacteria</taxon>
        <taxon>Thermotogati</taxon>
        <taxon>Synergistota</taxon>
        <taxon>Synergistia</taxon>
        <taxon>Synergistales</taxon>
        <taxon>Acetomicrobiaceae</taxon>
        <taxon>Acetomicrobium</taxon>
    </lineage>
</organism>
<sequence>MTAREFLMWSGYEGDFEVGLYLLGQYLGRGNFFVQYPDADVETEEGIPLETLPDEPANFQEFMDRHCED</sequence>
<keyword evidence="2" id="KW-1185">Reference proteome</keyword>
<gene>
    <name evidence="1" type="ORF">SAMN05444368_0908</name>
</gene>
<dbReference type="RefSeq" id="WP_074199416.1">
    <property type="nucleotide sequence ID" value="NZ_FSQZ01000001.1"/>
</dbReference>
<dbReference type="EMBL" id="FSQZ01000001">
    <property type="protein sequence ID" value="SIN66414.1"/>
    <property type="molecule type" value="Genomic_DNA"/>
</dbReference>
<comment type="caution">
    <text evidence="1">The sequence shown here is derived from an EMBL/GenBank/DDBJ whole genome shotgun (WGS) entry which is preliminary data.</text>
</comment>
<evidence type="ECO:0000313" key="2">
    <source>
        <dbReference type="Proteomes" id="UP000185093"/>
    </source>
</evidence>
<name>A0ABY1JCT0_9BACT</name>
<dbReference type="Proteomes" id="UP000185093">
    <property type="component" value="Unassembled WGS sequence"/>
</dbReference>